<proteinExistence type="predicted"/>
<feature type="region of interest" description="Disordered" evidence="1">
    <location>
        <begin position="40"/>
        <end position="64"/>
    </location>
</feature>
<dbReference type="KEGG" id="vg:80019327"/>
<feature type="region of interest" description="Disordered" evidence="1">
    <location>
        <begin position="1"/>
        <end position="26"/>
    </location>
</feature>
<gene>
    <name evidence="2" type="primary">101</name>
    <name evidence="2" type="ORF">SEA_IBANTIK_101</name>
</gene>
<sequence length="64" mass="7240">MNARIDASRRVASMPGKQCPEGPGGRDCYCCGQPPGKDRKVKRRAVKRGDESKFRQSIRKYLSR</sequence>
<evidence type="ECO:0000313" key="3">
    <source>
        <dbReference type="Proteomes" id="UP000247188"/>
    </source>
</evidence>
<evidence type="ECO:0000256" key="1">
    <source>
        <dbReference type="SAM" id="MobiDB-lite"/>
    </source>
</evidence>
<dbReference type="EMBL" id="MH155870">
    <property type="protein sequence ID" value="AWN05322.1"/>
    <property type="molecule type" value="Genomic_DNA"/>
</dbReference>
<dbReference type="GeneID" id="80019327"/>
<accession>A0A2U8UNW3</accession>
<organism evidence="2 3">
    <name type="scientific">Streptomyces phage Ibantik</name>
    <dbReference type="NCBI Taxonomy" id="2182397"/>
    <lineage>
        <taxon>Viruses</taxon>
        <taxon>Duplodnaviria</taxon>
        <taxon>Heunggongvirae</taxon>
        <taxon>Uroviricota</taxon>
        <taxon>Caudoviricetes</taxon>
        <taxon>Ibantikvirus</taxon>
        <taxon>Ibantikvirus ibantik</taxon>
    </lineage>
</organism>
<name>A0A2U8UNW3_9CAUD</name>
<dbReference type="RefSeq" id="YP_010754723.1">
    <property type="nucleotide sequence ID" value="NC_073462.1"/>
</dbReference>
<keyword evidence="3" id="KW-1185">Reference proteome</keyword>
<reference evidence="3" key="1">
    <citation type="submission" date="2018-04" db="EMBL/GenBank/DDBJ databases">
        <authorList>
            <person name="Go L.Y."/>
            <person name="Mitchell J.A."/>
        </authorList>
    </citation>
    <scope>NUCLEOTIDE SEQUENCE [LARGE SCALE GENOMIC DNA]</scope>
</reference>
<protein>
    <submittedName>
        <fullName evidence="2">Uncharacterized protein</fullName>
    </submittedName>
</protein>
<evidence type="ECO:0000313" key="2">
    <source>
        <dbReference type="EMBL" id="AWN05322.1"/>
    </source>
</evidence>
<dbReference type="Proteomes" id="UP000247188">
    <property type="component" value="Segment"/>
</dbReference>